<reference evidence="2" key="1">
    <citation type="journal article" date="2017" name="Genome Biol.">
        <title>Comparative genomics reveals high biological diversity and specific adaptations in the industrially and medically important fungal genus Aspergillus.</title>
        <authorList>
            <person name="de Vries R.P."/>
            <person name="Riley R."/>
            <person name="Wiebenga A."/>
            <person name="Aguilar-Osorio G."/>
            <person name="Amillis S."/>
            <person name="Uchima C.A."/>
            <person name="Anderluh G."/>
            <person name="Asadollahi M."/>
            <person name="Askin M."/>
            <person name="Barry K."/>
            <person name="Battaglia E."/>
            <person name="Bayram O."/>
            <person name="Benocci T."/>
            <person name="Braus-Stromeyer S.A."/>
            <person name="Caldana C."/>
            <person name="Canovas D."/>
            <person name="Cerqueira G.C."/>
            <person name="Chen F."/>
            <person name="Chen W."/>
            <person name="Choi C."/>
            <person name="Clum A."/>
            <person name="Dos Santos R.A."/>
            <person name="Damasio A.R."/>
            <person name="Diallinas G."/>
            <person name="Emri T."/>
            <person name="Fekete E."/>
            <person name="Flipphi M."/>
            <person name="Freyberg S."/>
            <person name="Gallo A."/>
            <person name="Gournas C."/>
            <person name="Habgood R."/>
            <person name="Hainaut M."/>
            <person name="Harispe M.L."/>
            <person name="Henrissat B."/>
            <person name="Hilden K.S."/>
            <person name="Hope R."/>
            <person name="Hossain A."/>
            <person name="Karabika E."/>
            <person name="Karaffa L."/>
            <person name="Karanyi Z."/>
            <person name="Krasevec N."/>
            <person name="Kuo A."/>
            <person name="Kusch H."/>
            <person name="LaButti K."/>
            <person name="Lagendijk E.L."/>
            <person name="Lapidus A."/>
            <person name="Levasseur A."/>
            <person name="Lindquist E."/>
            <person name="Lipzen A."/>
            <person name="Logrieco A.F."/>
            <person name="MacCabe A."/>
            <person name="Maekelae M.R."/>
            <person name="Malavazi I."/>
            <person name="Melin P."/>
            <person name="Meyer V."/>
            <person name="Mielnichuk N."/>
            <person name="Miskei M."/>
            <person name="Molnar A.P."/>
            <person name="Mule G."/>
            <person name="Ngan C.Y."/>
            <person name="Orejas M."/>
            <person name="Orosz E."/>
            <person name="Ouedraogo J.P."/>
            <person name="Overkamp K.M."/>
            <person name="Park H.-S."/>
            <person name="Perrone G."/>
            <person name="Piumi F."/>
            <person name="Punt P.J."/>
            <person name="Ram A.F."/>
            <person name="Ramon A."/>
            <person name="Rauscher S."/>
            <person name="Record E."/>
            <person name="Riano-Pachon D.M."/>
            <person name="Robert V."/>
            <person name="Roehrig J."/>
            <person name="Ruller R."/>
            <person name="Salamov A."/>
            <person name="Salih N.S."/>
            <person name="Samson R.A."/>
            <person name="Sandor E."/>
            <person name="Sanguinetti M."/>
            <person name="Schuetze T."/>
            <person name="Sepcic K."/>
            <person name="Shelest E."/>
            <person name="Sherlock G."/>
            <person name="Sophianopoulou V."/>
            <person name="Squina F.M."/>
            <person name="Sun H."/>
            <person name="Susca A."/>
            <person name="Todd R.B."/>
            <person name="Tsang A."/>
            <person name="Unkles S.E."/>
            <person name="van de Wiele N."/>
            <person name="van Rossen-Uffink D."/>
            <person name="Oliveira J.V."/>
            <person name="Vesth T.C."/>
            <person name="Visser J."/>
            <person name="Yu J.-H."/>
            <person name="Zhou M."/>
            <person name="Andersen M.R."/>
            <person name="Archer D.B."/>
            <person name="Baker S.E."/>
            <person name="Benoit I."/>
            <person name="Brakhage A.A."/>
            <person name="Braus G.H."/>
            <person name="Fischer R."/>
            <person name="Frisvad J.C."/>
            <person name="Goldman G.H."/>
            <person name="Houbraken J."/>
            <person name="Oakley B."/>
            <person name="Pocsi I."/>
            <person name="Scazzocchio C."/>
            <person name="Seiboth B."/>
            <person name="vanKuyk P.A."/>
            <person name="Wortman J."/>
            <person name="Dyer P.S."/>
            <person name="Grigoriev I.V."/>
        </authorList>
    </citation>
    <scope>NUCLEOTIDE SEQUENCE [LARGE SCALE GENOMIC DNA]</scope>
    <source>
        <strain evidence="2">ITEM 5010</strain>
    </source>
</reference>
<evidence type="ECO:0000313" key="1">
    <source>
        <dbReference type="EMBL" id="OOG00671.1"/>
    </source>
</evidence>
<dbReference type="EMBL" id="KV907493">
    <property type="protein sequence ID" value="OOG00671.1"/>
    <property type="molecule type" value="Genomic_DNA"/>
</dbReference>
<proteinExistence type="predicted"/>
<evidence type="ECO:0000313" key="2">
    <source>
        <dbReference type="Proteomes" id="UP000188318"/>
    </source>
</evidence>
<gene>
    <name evidence="1" type="ORF">ASPCADRAFT_202496</name>
</gene>
<sequence>MSAAWEVTSFAVQTSTANQKTDSVYANGRMQVPVIVTVKAVNGTTGASYELTDAELKTIKLRDYYTSTELTGTWFYSTTENEFAHTLGNTRDPVTPIADGTKSIVFWVSSTKVENKNIAAFITQPNGTSATTAGGTFNSFVTLTGLQRVDYTTRNVTIEDEDTAKGTWKSTRHSNNVTSVSSYEWQQNNHYVTSDVHPILKAELHDYITSGSQVSNGSWSSSRLVNSFAYLHKASPLDIFYFWVPGLETSQVVGVREFTDAWDINENGHPTGYTSTDLNATATIQVNQKSNAFCLTRMKFLGNKVWGKTFQKDSWFRLYDTLGNSGDFYPKVRESTDENGEVQYTLYLQNKNTATSSTGLASLQPAAKL</sequence>
<organism evidence="1 2">
    <name type="scientific">Aspergillus carbonarius (strain ITEM 5010)</name>
    <dbReference type="NCBI Taxonomy" id="602072"/>
    <lineage>
        <taxon>Eukaryota</taxon>
        <taxon>Fungi</taxon>
        <taxon>Dikarya</taxon>
        <taxon>Ascomycota</taxon>
        <taxon>Pezizomycotina</taxon>
        <taxon>Eurotiomycetes</taxon>
        <taxon>Eurotiomycetidae</taxon>
        <taxon>Eurotiales</taxon>
        <taxon>Aspergillaceae</taxon>
        <taxon>Aspergillus</taxon>
        <taxon>Aspergillus subgen. Circumdati</taxon>
    </lineage>
</organism>
<accession>A0A1R3S1U4</accession>
<dbReference type="OMA" id="HTDENDG"/>
<dbReference type="Proteomes" id="UP000188318">
    <property type="component" value="Unassembled WGS sequence"/>
</dbReference>
<protein>
    <submittedName>
        <fullName evidence="1">Uncharacterized protein</fullName>
    </submittedName>
</protein>
<dbReference type="OrthoDB" id="4463410at2759"/>
<keyword evidence="2" id="KW-1185">Reference proteome</keyword>
<dbReference type="AlphaFoldDB" id="A0A1R3S1U4"/>
<dbReference type="VEuPathDB" id="FungiDB:ASPCADRAFT_202496"/>
<name>A0A1R3S1U4_ASPC5</name>